<reference evidence="1" key="1">
    <citation type="submission" date="2018-05" db="EMBL/GenBank/DDBJ databases">
        <authorList>
            <person name="Lanie J.A."/>
            <person name="Ng W.-L."/>
            <person name="Kazmierczak K.M."/>
            <person name="Andrzejewski T.M."/>
            <person name="Davidsen T.M."/>
            <person name="Wayne K.J."/>
            <person name="Tettelin H."/>
            <person name="Glass J.I."/>
            <person name="Rusch D."/>
            <person name="Podicherti R."/>
            <person name="Tsui H.-C.T."/>
            <person name="Winkler M.E."/>
        </authorList>
    </citation>
    <scope>NUCLEOTIDE SEQUENCE</scope>
</reference>
<feature type="non-terminal residue" evidence="1">
    <location>
        <position position="1"/>
    </location>
</feature>
<evidence type="ECO:0000313" key="1">
    <source>
        <dbReference type="EMBL" id="SVB87819.1"/>
    </source>
</evidence>
<dbReference type="AlphaFoldDB" id="A0A382HKU5"/>
<dbReference type="EMBL" id="UINC01061829">
    <property type="protein sequence ID" value="SVB87819.1"/>
    <property type="molecule type" value="Genomic_DNA"/>
</dbReference>
<gene>
    <name evidence="1" type="ORF">METZ01_LOCUS240673</name>
</gene>
<protein>
    <submittedName>
        <fullName evidence="1">Uncharacterized protein</fullName>
    </submittedName>
</protein>
<sequence length="466" mass="50652">LTNAETITLLESFEDTVDVVSHLQPADGNRRIDEFSLSEDNDFGQITDGQKALKVAFSSMSGWQRDFQVQLSLDVTTLLQSVIETEETGRYYLLYDILWDNTDNDAGWACNPLEIGGWMYGDQIEWSGGGQVVTMAYEIGAGTPDGFRLGLVGDDTDRTFLNFIFNSNTGQPMNVYVDNIRLMDTKPGNAETIVSVLESFEASTSVLAGQGRTENIVQNEVQAFITHGAKSAKYTLNDADGGWAQDLTLDLSGYSLLAEVLEIPQADRARYTLAWDWLVQLDDGTGGGWGVAQTWSPDNQLTQSWAGDGGLRTRAINLSTVPWDAPPVLTIFQHGGWSGGNIQLYMDNIRIIDTGFVPSLIELTSPSLGGTSFSFSWVSSPGKLYQVHRSNAVNGPFDSIAEVTADGDLTTFADPAPVANNAFYQVANVPPAPIFEEDFETGAAGWTTQDLGESGTLWELGKPTNG</sequence>
<feature type="non-terminal residue" evidence="1">
    <location>
        <position position="466"/>
    </location>
</feature>
<accession>A0A382HKU5</accession>
<name>A0A382HKU5_9ZZZZ</name>
<organism evidence="1">
    <name type="scientific">marine metagenome</name>
    <dbReference type="NCBI Taxonomy" id="408172"/>
    <lineage>
        <taxon>unclassified sequences</taxon>
        <taxon>metagenomes</taxon>
        <taxon>ecological metagenomes</taxon>
    </lineage>
</organism>
<proteinExistence type="predicted"/>